<feature type="binding site" evidence="9">
    <location>
        <position position="149"/>
    </location>
    <ligand>
        <name>Mn(2+)</name>
        <dbReference type="ChEBI" id="CHEBI:29035"/>
    </ligand>
</feature>
<evidence type="ECO:0000259" key="11">
    <source>
        <dbReference type="Pfam" id="PF08436"/>
    </source>
</evidence>
<feature type="binding site" evidence="9">
    <location>
        <position position="13"/>
    </location>
    <ligand>
        <name>NADPH</name>
        <dbReference type="ChEBI" id="CHEBI:57783"/>
    </ligand>
</feature>
<evidence type="ECO:0000256" key="1">
    <source>
        <dbReference type="ARBA" id="ARBA00005094"/>
    </source>
</evidence>
<dbReference type="Pfam" id="PF02670">
    <property type="entry name" value="DXP_reductoisom"/>
    <property type="match status" value="1"/>
</dbReference>
<name>A0A7V3E698_9BACT</name>
<dbReference type="GO" id="GO:0070402">
    <property type="term" value="F:NADPH binding"/>
    <property type="evidence" value="ECO:0007669"/>
    <property type="project" value="InterPro"/>
</dbReference>
<protein>
    <recommendedName>
        <fullName evidence="9">1-deoxy-D-xylulose 5-phosphate reductoisomerase</fullName>
        <shortName evidence="9">DXP reductoisomerase</shortName>
        <ecNumber evidence="9">1.1.1.267</ecNumber>
    </recommendedName>
    <alternativeName>
        <fullName evidence="9">1-deoxyxylulose-5-phosphate reductoisomerase</fullName>
    </alternativeName>
    <alternativeName>
        <fullName evidence="9">2-C-methyl-D-erythritol 4-phosphate synthase</fullName>
    </alternativeName>
</protein>
<reference evidence="13" key="1">
    <citation type="journal article" date="2020" name="mSystems">
        <title>Genome- and Community-Level Interaction Insights into Carbon Utilization and Element Cycling Functions of Hydrothermarchaeota in Hydrothermal Sediment.</title>
        <authorList>
            <person name="Zhou Z."/>
            <person name="Liu Y."/>
            <person name="Xu W."/>
            <person name="Pan J."/>
            <person name="Luo Z.H."/>
            <person name="Li M."/>
        </authorList>
    </citation>
    <scope>NUCLEOTIDE SEQUENCE [LARGE SCALE GENOMIC DNA]</scope>
    <source>
        <strain evidence="13">SpSt-479</strain>
    </source>
</reference>
<feature type="binding site" evidence="9">
    <location>
        <position position="215"/>
    </location>
    <ligand>
        <name>1-deoxy-D-xylulose 5-phosphate</name>
        <dbReference type="ChEBI" id="CHEBI:57792"/>
    </ligand>
</feature>
<evidence type="ECO:0000256" key="4">
    <source>
        <dbReference type="ARBA" id="ARBA00022857"/>
    </source>
</evidence>
<evidence type="ECO:0000313" key="13">
    <source>
        <dbReference type="EMBL" id="HFI90077.1"/>
    </source>
</evidence>
<feature type="binding site" evidence="9">
    <location>
        <position position="202"/>
    </location>
    <ligand>
        <name>NADPH</name>
        <dbReference type="ChEBI" id="CHEBI:57783"/>
    </ligand>
</feature>
<comment type="similarity">
    <text evidence="2 9">Belongs to the DXR family.</text>
</comment>
<feature type="binding site" evidence="9">
    <location>
        <position position="148"/>
    </location>
    <ligand>
        <name>1-deoxy-D-xylulose 5-phosphate</name>
        <dbReference type="ChEBI" id="CHEBI:57792"/>
    </ligand>
</feature>
<feature type="binding site" evidence="9">
    <location>
        <position position="173"/>
    </location>
    <ligand>
        <name>1-deoxy-D-xylulose 5-phosphate</name>
        <dbReference type="ChEBI" id="CHEBI:57792"/>
    </ligand>
</feature>
<evidence type="ECO:0000256" key="6">
    <source>
        <dbReference type="ARBA" id="ARBA00023211"/>
    </source>
</evidence>
<dbReference type="GO" id="GO:0030604">
    <property type="term" value="F:1-deoxy-D-xylulose-5-phosphate reductoisomerase activity"/>
    <property type="evidence" value="ECO:0007669"/>
    <property type="project" value="UniProtKB-UniRule"/>
</dbReference>
<feature type="binding site" evidence="9">
    <location>
        <position position="38"/>
    </location>
    <ligand>
        <name>NADPH</name>
        <dbReference type="ChEBI" id="CHEBI:57783"/>
    </ligand>
</feature>
<feature type="binding site" evidence="9">
    <location>
        <position position="196"/>
    </location>
    <ligand>
        <name>1-deoxy-D-xylulose 5-phosphate</name>
        <dbReference type="ChEBI" id="CHEBI:57792"/>
    </ligand>
</feature>
<feature type="binding site" evidence="9">
    <location>
        <position position="218"/>
    </location>
    <ligand>
        <name>1-deoxy-D-xylulose 5-phosphate</name>
        <dbReference type="ChEBI" id="CHEBI:57792"/>
    </ligand>
</feature>
<dbReference type="Pfam" id="PF08436">
    <property type="entry name" value="DXP_redisom_C"/>
    <property type="match status" value="1"/>
</dbReference>
<dbReference type="InterPro" id="IPR036169">
    <property type="entry name" value="DXPR_C_sf"/>
</dbReference>
<dbReference type="HAMAP" id="MF_00183">
    <property type="entry name" value="DXP_reductoisom"/>
    <property type="match status" value="1"/>
</dbReference>
<evidence type="ECO:0000256" key="3">
    <source>
        <dbReference type="ARBA" id="ARBA00022723"/>
    </source>
</evidence>
<evidence type="ECO:0000256" key="9">
    <source>
        <dbReference type="HAMAP-Rule" id="MF_00183"/>
    </source>
</evidence>
<feature type="binding site" evidence="9">
    <location>
        <position position="147"/>
    </location>
    <ligand>
        <name>Mn(2+)</name>
        <dbReference type="ChEBI" id="CHEBI:29035"/>
    </ligand>
</feature>
<feature type="domain" description="1-deoxy-D-xylulose 5-phosphate reductoisomerase C-terminal" evidence="11">
    <location>
        <begin position="143"/>
        <end position="226"/>
    </location>
</feature>
<sequence>MKKVLILGSTGSIGINALNVIRKFPDRFNVAGLTVNSNISLLKEQIDEFHPDFVVVKDKAKAGELTESINSKTEILSGESGLIEAAQSRDFDILIGAVVGFAGLIPTIEAIKRGKRIALANKETLVVAGEIVTRLVAENGSEIIPVDSEHSAIYQCLIGENLKEVEKLILTASGGPFLNKDKSFFKTATVDEALNHPNWKMGNKITIDSATMMNKGLEVIEAHWLFGLPFDKIDVVIHPQSIIHSMVQFVDGSIKAQMGLPDMKLPIQYALSFPERFENDFVRTNLPSINNLTFFEPDFDKFECLKLAYQVLETGGTAPCILNAANEIAVEKFLNRQIKFSDIPKFINIALNKIENHSNPDIETIIECDKLTRKFVNTLN</sequence>
<feature type="binding site" evidence="9">
    <location>
        <position position="214"/>
    </location>
    <ligand>
        <name>1-deoxy-D-xylulose 5-phosphate</name>
        <dbReference type="ChEBI" id="CHEBI:57792"/>
    </ligand>
</feature>
<dbReference type="InterPro" id="IPR036291">
    <property type="entry name" value="NAD(P)-bd_dom_sf"/>
</dbReference>
<dbReference type="InterPro" id="IPR013644">
    <property type="entry name" value="DXP_reductoisomerase_C"/>
</dbReference>
<dbReference type="PANTHER" id="PTHR30525:SF0">
    <property type="entry name" value="1-DEOXY-D-XYLULOSE 5-PHOSPHATE REDUCTOISOMERASE, CHLOROPLASTIC"/>
    <property type="match status" value="1"/>
</dbReference>
<dbReference type="PANTHER" id="PTHR30525">
    <property type="entry name" value="1-DEOXY-D-XYLULOSE 5-PHOSPHATE REDUCTOISOMERASE"/>
    <property type="match status" value="1"/>
</dbReference>
<dbReference type="SUPFAM" id="SSF51735">
    <property type="entry name" value="NAD(P)-binding Rossmann-fold domains"/>
    <property type="match status" value="1"/>
</dbReference>
<feature type="binding site" evidence="9">
    <location>
        <position position="12"/>
    </location>
    <ligand>
        <name>NADPH</name>
        <dbReference type="ChEBI" id="CHEBI:57783"/>
    </ligand>
</feature>
<dbReference type="Gene3D" id="3.40.50.720">
    <property type="entry name" value="NAD(P)-binding Rossmann-like Domain"/>
    <property type="match status" value="1"/>
</dbReference>
<feature type="binding site" evidence="9">
    <location>
        <position position="10"/>
    </location>
    <ligand>
        <name>NADPH</name>
        <dbReference type="ChEBI" id="CHEBI:57783"/>
    </ligand>
</feature>
<dbReference type="InterPro" id="IPR003821">
    <property type="entry name" value="DXP_reductoisomerase"/>
</dbReference>
<feature type="binding site" evidence="9">
    <location>
        <position position="122"/>
    </location>
    <ligand>
        <name>1-deoxy-D-xylulose 5-phosphate</name>
        <dbReference type="ChEBI" id="CHEBI:57792"/>
    </ligand>
</feature>
<evidence type="ECO:0000256" key="2">
    <source>
        <dbReference type="ARBA" id="ARBA00006825"/>
    </source>
</evidence>
<feature type="binding site" evidence="9">
    <location>
        <position position="149"/>
    </location>
    <ligand>
        <name>1-deoxy-D-xylulose 5-phosphate</name>
        <dbReference type="ChEBI" id="CHEBI:57792"/>
    </ligand>
</feature>
<evidence type="ECO:0000256" key="8">
    <source>
        <dbReference type="ARBA" id="ARBA00048543"/>
    </source>
</evidence>
<dbReference type="AlphaFoldDB" id="A0A7V3E698"/>
<keyword evidence="3 9" id="KW-0479">Metal-binding</keyword>
<dbReference type="Pfam" id="PF13288">
    <property type="entry name" value="DXPR_C"/>
    <property type="match status" value="1"/>
</dbReference>
<dbReference type="InterPro" id="IPR026877">
    <property type="entry name" value="DXPR_C"/>
</dbReference>
<feature type="binding site" evidence="9">
    <location>
        <position position="11"/>
    </location>
    <ligand>
        <name>NADPH</name>
        <dbReference type="ChEBI" id="CHEBI:57783"/>
    </ligand>
</feature>
<keyword evidence="5 9" id="KW-0560">Oxidoreductase</keyword>
<dbReference type="FunFam" id="3.40.50.720:FF:000045">
    <property type="entry name" value="1-deoxy-D-xylulose 5-phosphate reductoisomerase"/>
    <property type="match status" value="1"/>
</dbReference>
<dbReference type="PIRSF" id="PIRSF006205">
    <property type="entry name" value="Dxp_reductismrs"/>
    <property type="match status" value="1"/>
</dbReference>
<dbReference type="EC" id="1.1.1.267" evidence="9"/>
<comment type="caution">
    <text evidence="9">Lacks conserved residue(s) required for the propagation of feature annotation.</text>
</comment>
<evidence type="ECO:0000256" key="5">
    <source>
        <dbReference type="ARBA" id="ARBA00023002"/>
    </source>
</evidence>
<dbReference type="GO" id="GO:0016853">
    <property type="term" value="F:isomerase activity"/>
    <property type="evidence" value="ECO:0007669"/>
    <property type="project" value="UniProtKB-KW"/>
</dbReference>
<evidence type="ECO:0000259" key="12">
    <source>
        <dbReference type="Pfam" id="PF13288"/>
    </source>
</evidence>
<dbReference type="GO" id="GO:0051484">
    <property type="term" value="P:isopentenyl diphosphate biosynthetic process, methylerythritol 4-phosphate pathway involved in terpenoid biosynthetic process"/>
    <property type="evidence" value="ECO:0007669"/>
    <property type="project" value="UniProtKB-ARBA"/>
</dbReference>
<feature type="domain" description="1-deoxy-D-xylulose 5-phosphate reductoisomerase N-terminal" evidence="10">
    <location>
        <begin position="4"/>
        <end position="129"/>
    </location>
</feature>
<dbReference type="SUPFAM" id="SSF55347">
    <property type="entry name" value="Glyceraldehyde-3-phosphate dehydrogenase-like, C-terminal domain"/>
    <property type="match status" value="1"/>
</dbReference>
<dbReference type="Gene3D" id="1.10.1740.10">
    <property type="match status" value="1"/>
</dbReference>
<organism evidence="13">
    <name type="scientific">Ignavibacterium album</name>
    <dbReference type="NCBI Taxonomy" id="591197"/>
    <lineage>
        <taxon>Bacteria</taxon>
        <taxon>Pseudomonadati</taxon>
        <taxon>Ignavibacteriota</taxon>
        <taxon>Ignavibacteria</taxon>
        <taxon>Ignavibacteriales</taxon>
        <taxon>Ignavibacteriaceae</taxon>
        <taxon>Ignavibacterium</taxon>
    </lineage>
</organism>
<dbReference type="NCBIfam" id="TIGR00243">
    <property type="entry name" value="Dxr"/>
    <property type="match status" value="1"/>
</dbReference>
<keyword evidence="7 9" id="KW-0414">Isoprene biosynthesis</keyword>
<proteinExistence type="inferred from homology"/>
<feature type="binding site" evidence="9">
    <location>
        <position position="123"/>
    </location>
    <ligand>
        <name>NADPH</name>
        <dbReference type="ChEBI" id="CHEBI:57783"/>
    </ligand>
</feature>
<feature type="binding site" evidence="9">
    <location>
        <position position="218"/>
    </location>
    <ligand>
        <name>Mn(2+)</name>
        <dbReference type="ChEBI" id="CHEBI:29035"/>
    </ligand>
</feature>
<feature type="binding site" evidence="9">
    <location>
        <position position="209"/>
    </location>
    <ligand>
        <name>1-deoxy-D-xylulose 5-phosphate</name>
        <dbReference type="ChEBI" id="CHEBI:57792"/>
    </ligand>
</feature>
<comment type="catalytic activity">
    <reaction evidence="8">
        <text>2-C-methyl-D-erythritol 4-phosphate + NADP(+) = 1-deoxy-D-xylulose 5-phosphate + NADPH + H(+)</text>
        <dbReference type="Rhea" id="RHEA:13717"/>
        <dbReference type="ChEBI" id="CHEBI:15378"/>
        <dbReference type="ChEBI" id="CHEBI:57783"/>
        <dbReference type="ChEBI" id="CHEBI:57792"/>
        <dbReference type="ChEBI" id="CHEBI:58262"/>
        <dbReference type="ChEBI" id="CHEBI:58349"/>
        <dbReference type="EC" id="1.1.1.267"/>
    </reaction>
    <physiologicalReaction direction="right-to-left" evidence="8">
        <dbReference type="Rhea" id="RHEA:13719"/>
    </physiologicalReaction>
</comment>
<dbReference type="SUPFAM" id="SSF69055">
    <property type="entry name" value="1-deoxy-D-xylulose-5-phosphate reductoisomerase, C-terminal domain"/>
    <property type="match status" value="1"/>
</dbReference>
<comment type="pathway">
    <text evidence="1 9">Isoprenoid biosynthesis; isopentenyl diphosphate biosynthesis via DXP pathway; isopentenyl diphosphate from 1-deoxy-D-xylulose 5-phosphate: step 1/6.</text>
</comment>
<keyword evidence="9" id="KW-0460">Magnesium</keyword>
<dbReference type="EMBL" id="DSUJ01000002">
    <property type="protein sequence ID" value="HFI90077.1"/>
    <property type="molecule type" value="Genomic_DNA"/>
</dbReference>
<feature type="binding site" evidence="9">
    <location>
        <position position="121"/>
    </location>
    <ligand>
        <name>NADPH</name>
        <dbReference type="ChEBI" id="CHEBI:57783"/>
    </ligand>
</feature>
<dbReference type="InterPro" id="IPR013512">
    <property type="entry name" value="DXP_reductoisomerase_N"/>
</dbReference>
<dbReference type="GO" id="GO:0030145">
    <property type="term" value="F:manganese ion binding"/>
    <property type="evidence" value="ECO:0007669"/>
    <property type="project" value="TreeGrafter"/>
</dbReference>
<comment type="caution">
    <text evidence="13">The sequence shown here is derived from an EMBL/GenBank/DDBJ whole genome shotgun (WGS) entry which is preliminary data.</text>
</comment>
<evidence type="ECO:0000259" key="10">
    <source>
        <dbReference type="Pfam" id="PF02670"/>
    </source>
</evidence>
<accession>A0A7V3E698</accession>
<keyword evidence="6 9" id="KW-0464">Manganese</keyword>
<keyword evidence="4 9" id="KW-0521">NADP</keyword>
<gene>
    <name evidence="9" type="primary">dxr</name>
    <name evidence="13" type="ORF">ENS31_00950</name>
</gene>
<feature type="domain" description="DXP reductoisomerase C-terminal" evidence="12">
    <location>
        <begin position="258"/>
        <end position="374"/>
    </location>
</feature>
<dbReference type="UniPathway" id="UPA00056">
    <property type="reaction ID" value="UER00092"/>
</dbReference>
<evidence type="ECO:0000256" key="7">
    <source>
        <dbReference type="ARBA" id="ARBA00023229"/>
    </source>
</evidence>
<comment type="function">
    <text evidence="9">Catalyzes the NADPH-dependent rearrangement and reduction of 1-deoxy-D-xylulose-5-phosphate (DXP) to 2-C-methyl-D-erythritol 4-phosphate (MEP).</text>
</comment>
<comment type="cofactor">
    <cofactor evidence="9">
        <name>Mg(2+)</name>
        <dbReference type="ChEBI" id="CHEBI:18420"/>
    </cofactor>
    <cofactor evidence="9">
        <name>Mn(2+)</name>
        <dbReference type="ChEBI" id="CHEBI:29035"/>
    </cofactor>
</comment>
<keyword evidence="13" id="KW-0413">Isomerase</keyword>
<dbReference type="NCBIfam" id="NF009114">
    <property type="entry name" value="PRK12464.1"/>
    <property type="match status" value="1"/>
</dbReference>